<organism evidence="2 3">
    <name type="scientific">Achromobacter spanius</name>
    <dbReference type="NCBI Taxonomy" id="217203"/>
    <lineage>
        <taxon>Bacteria</taxon>
        <taxon>Pseudomonadati</taxon>
        <taxon>Pseudomonadota</taxon>
        <taxon>Betaproteobacteria</taxon>
        <taxon>Burkholderiales</taxon>
        <taxon>Alcaligenaceae</taxon>
        <taxon>Achromobacter</taxon>
    </lineage>
</organism>
<dbReference type="Gene3D" id="3.10.580.10">
    <property type="entry name" value="CBS-domain"/>
    <property type="match status" value="1"/>
</dbReference>
<dbReference type="Proteomes" id="UP001161094">
    <property type="component" value="Unassembled WGS sequence"/>
</dbReference>
<dbReference type="InterPro" id="IPR046342">
    <property type="entry name" value="CBS_dom_sf"/>
</dbReference>
<dbReference type="RefSeq" id="WP_279997422.1">
    <property type="nucleotide sequence ID" value="NZ_JAOCDZ010000031.1"/>
</dbReference>
<evidence type="ECO:0000313" key="2">
    <source>
        <dbReference type="EMBL" id="MDH0739911.1"/>
    </source>
</evidence>
<evidence type="ECO:0000259" key="1">
    <source>
        <dbReference type="Pfam" id="PF00571"/>
    </source>
</evidence>
<dbReference type="EMBL" id="JAOCDZ010000031">
    <property type="protein sequence ID" value="MDH0739911.1"/>
    <property type="molecule type" value="Genomic_DNA"/>
</dbReference>
<dbReference type="InterPro" id="IPR000644">
    <property type="entry name" value="CBS_dom"/>
</dbReference>
<accession>A0AA42LUT8</accession>
<reference evidence="2" key="1">
    <citation type="submission" date="2022-09" db="EMBL/GenBank/DDBJ databases">
        <title>Intensive care unit water sources are persistently colonized with multi-drug resistant bacteria and are the site of extensive horizontal gene transfer of antibiotic resistance genes.</title>
        <authorList>
            <person name="Diorio-Toth L."/>
        </authorList>
    </citation>
    <scope>NUCLEOTIDE SEQUENCE</scope>
    <source>
        <strain evidence="2">GD03843</strain>
    </source>
</reference>
<feature type="domain" description="CBS" evidence="1">
    <location>
        <begin position="134"/>
        <end position="172"/>
    </location>
</feature>
<gene>
    <name evidence="2" type="ORF">N5D93_29210</name>
</gene>
<sequence length="254" mass="28434">MNIPPLEWHERMFHRDELRASRYAALADAEGFEAICFAVEALGMRLHGRKENLGQYETALLDLAQSSVVLSQLSCTSPGRFSTFLALFGTVKKARNDAMHSGVFARHATAAAIELCIGLEEALMKKQHVPQTKVKDFMVKSPVVLEPWQPIAHARQLMLTHSFSYLPVYIQGWKLVTEYGLARYLRANTDWAKAMSLEISDAAVELQLIEATVVGPDTEVGSLLEDDADKETRLWLVEEKKGRLCGVLSPFELM</sequence>
<name>A0AA42LUT8_9BURK</name>
<dbReference type="SUPFAM" id="SSF54631">
    <property type="entry name" value="CBS-domain pair"/>
    <property type="match status" value="1"/>
</dbReference>
<comment type="caution">
    <text evidence="2">The sequence shown here is derived from an EMBL/GenBank/DDBJ whole genome shotgun (WGS) entry which is preliminary data.</text>
</comment>
<proteinExistence type="predicted"/>
<dbReference type="AlphaFoldDB" id="A0AA42LUT8"/>
<dbReference type="Pfam" id="PF00571">
    <property type="entry name" value="CBS"/>
    <property type="match status" value="1"/>
</dbReference>
<evidence type="ECO:0000313" key="3">
    <source>
        <dbReference type="Proteomes" id="UP001161094"/>
    </source>
</evidence>
<protein>
    <recommendedName>
        <fullName evidence="1">CBS domain-containing protein</fullName>
    </recommendedName>
</protein>